<dbReference type="GO" id="GO:0006272">
    <property type="term" value="P:leading strand elongation"/>
    <property type="evidence" value="ECO:0007669"/>
    <property type="project" value="TreeGrafter"/>
</dbReference>
<dbReference type="NCBIfam" id="TIGR00592">
    <property type="entry name" value="pol2"/>
    <property type="match status" value="1"/>
</dbReference>
<feature type="compositionally biased region" description="Polar residues" evidence="7">
    <location>
        <begin position="1456"/>
        <end position="1473"/>
    </location>
</feature>
<dbReference type="GO" id="GO:1902975">
    <property type="term" value="P:mitotic DNA replication initiation"/>
    <property type="evidence" value="ECO:0007669"/>
    <property type="project" value="TreeGrafter"/>
</dbReference>
<feature type="region of interest" description="Disordered" evidence="7">
    <location>
        <begin position="1446"/>
        <end position="1473"/>
    </location>
</feature>
<comment type="caution">
    <text evidence="11">The sequence shown here is derived from an EMBL/GenBank/DDBJ whole genome shotgun (WGS) entry which is preliminary data.</text>
</comment>
<feature type="region of interest" description="Disordered" evidence="7">
    <location>
        <begin position="946"/>
        <end position="985"/>
    </location>
</feature>
<dbReference type="SMART" id="SM00486">
    <property type="entry name" value="POLBc"/>
    <property type="match status" value="1"/>
</dbReference>
<dbReference type="CDD" id="cd05776">
    <property type="entry name" value="DNA_polB_alpha_exo"/>
    <property type="match status" value="1"/>
</dbReference>
<dbReference type="PRINTS" id="PR00106">
    <property type="entry name" value="DNAPOLB"/>
</dbReference>
<dbReference type="GO" id="GO:0003697">
    <property type="term" value="F:single-stranded DNA binding"/>
    <property type="evidence" value="ECO:0007669"/>
    <property type="project" value="TreeGrafter"/>
</dbReference>
<dbReference type="GO" id="GO:0005658">
    <property type="term" value="C:alpha DNA polymerase:primase complex"/>
    <property type="evidence" value="ECO:0007669"/>
    <property type="project" value="TreeGrafter"/>
</dbReference>
<evidence type="ECO:0000259" key="9">
    <source>
        <dbReference type="Pfam" id="PF03104"/>
    </source>
</evidence>
<dbReference type="OrthoDB" id="6755010at2759"/>
<dbReference type="SUPFAM" id="SSF56672">
    <property type="entry name" value="DNA/RNA polymerases"/>
    <property type="match status" value="1"/>
</dbReference>
<feature type="domain" description="DNA-directed DNA polymerase family B multifunctional" evidence="8">
    <location>
        <begin position="1007"/>
        <end position="1517"/>
    </location>
</feature>
<evidence type="ECO:0000256" key="3">
    <source>
        <dbReference type="ARBA" id="ARBA00022695"/>
    </source>
</evidence>
<dbReference type="InterPro" id="IPR036397">
    <property type="entry name" value="RNaseH_sf"/>
</dbReference>
<evidence type="ECO:0000313" key="11">
    <source>
        <dbReference type="EMBL" id="KAA6402991.1"/>
    </source>
</evidence>
<evidence type="ECO:0000259" key="10">
    <source>
        <dbReference type="Pfam" id="PF08996"/>
    </source>
</evidence>
<dbReference type="PROSITE" id="PS00116">
    <property type="entry name" value="DNA_POLYMERASE_B"/>
    <property type="match status" value="1"/>
</dbReference>
<feature type="coiled-coil region" evidence="6">
    <location>
        <begin position="1087"/>
        <end position="1114"/>
    </location>
</feature>
<evidence type="ECO:0000259" key="8">
    <source>
        <dbReference type="Pfam" id="PF00136"/>
    </source>
</evidence>
<keyword evidence="2 5" id="KW-0808">Transferase</keyword>
<keyword evidence="6" id="KW-0175">Coiled coil</keyword>
<dbReference type="Pfam" id="PF03104">
    <property type="entry name" value="DNA_pol_B_exo1"/>
    <property type="match status" value="1"/>
</dbReference>
<feature type="region of interest" description="Disordered" evidence="7">
    <location>
        <begin position="852"/>
        <end position="871"/>
    </location>
</feature>
<dbReference type="InterPro" id="IPR042087">
    <property type="entry name" value="DNA_pol_B_thumb"/>
</dbReference>
<sequence length="1745" mass="195650">MSDRRNTQKAINKSVEEGLRFLQSNKSQLEQIANEVDFDDEDENARGFISISPEEWQAIRGEAAEEMTENFQKIGYLDNEGNEDDLKGIVKKKRPRQKKPEDEIQQIAPLLLMGSNTQTRRSIRSLKNLPDPVGLKNLLDASIKNNEIDELQVDMFGQFETNQSKDPGINTDTYGSAYLNAQQEQQKQIENQEIGEDFVDGDGKEKIIDDASDEDVDDKSIDQKIPLTVPINTVETPATSFYQHAQAKSGIRILTDAIDFFLIDVQEPRLLEGRGNTQSGSSGNSQLGILFLFGRMHDTINRELVSASVRVEGIKRNLYFLPRPQLMDSESGEITKPSLRDVEKEVRSAFSSIKSSGIEYHDVIKQFPFDGVDEAPDEGEYLSVIISASIDLSNIKFGYRTYAHIFGLGQKLNEVLLVGSKIIGPSWIRLFGAKMMGASEYGQHMNTYSERQLLLKGGQQSIIPLSRIENEQVPPPPPLRLMSLSIQTWLDEGTKEHEIIMATAFGSVHILPDGQKTGSNKSEQQGRQSIQLMPQHFYPLFSFVSQPSALKTPLPQKLKEDFKNRAAEINRHRNSALKDEDSQEPESVRRLLNGDKKKFFGSAYDCKDLPNEMALLSALCQQIHSFDPDFIVGHNLLSGVLGLVVHRLSRAKQAASRASQGRTGTMLSKPAISTQAADISLSFLGRIKRNFIPSIGASGTNIEFAVQSFCAGRLLCDTLISAKEFRREKSYTLTELAQQILGKTVEELDPVQIPICFQDNQSLLWLLGHTEDTGLMGYQMMEKMNIIPLTKQLANITGTLWGRVLLGGRAERVENLLVHTFSQQKPQIIIPDKFSNRKKDSNIQNGVQLNSFQQQNSSSSSQQSSSLTQHTQDIADDEAIFEADSIGDNIEADIDQNENEDDDEERIQRDLQDRLIDLQIDKTIINEGNGDGNNLEVEEQKKAPLGSSLLKKSSRGKQKGKVGQVKSFFSKPNKSLSPKHEGIQPLNTLISPQKGIANSKSNQQQQHQQGIHPRRKKAAYKGGFVLDAKSGFYDNYILLLDFNSLYPSIIREKNICFTTIPRGEYKEEETLNIAISNDQTAVLPSIVRKLIEQRKDVKGRIKNLQKNLQGKDNNKSDEVAIAEERIAVLNTEQLAYKLVANSMYGCLGFEAGRFYAKRLAQMITWYGRKLLSEACDIVKKQNHEVIYGDTDSIMISIVDRSLSKVILIGNQLCKLINKGKDYLKIDIDGIFSSLLLLRKKKYAAMKMQTDVSLAINRPKDAIFKMEVRGLELVRRDWCGLTHQAEEQLLRIMLGKDGPSKFEINVTQIESSQSQIQNSGSISSNDDSYILESEDKLEDEYQHSVGGRVEMYLRNLAAHLRAGEGKVNDFIITKGIFKDPSEYPNANHQPHVLVALEMRGLGMSVQAGMHIPYIICKGDGQWASRAHHPSLVEVKLKIQQQEQLESGMAIDRDDDAPQTSSETQSNMEGNIETQNSTIQTPLKILANKAQRKAKYEPDIDWYFAQQIHPAVLRLCECVEGMNAMALAEFLGMDTTRYRDTRRIDGSGVGSQFYRGRSFGGILSTDVLNMGDKFSSLCADLSFKCPFCRTLIVLPPVRNSHEEFDLRCPSDTCRQLLTQRHILPHIQVFVRGLLAAHFSGSLICDDPSCHSVFDTVRLLNSRCPNPGCTGHLHLKPDAETVYCQLVFLKEIFTPRSFKNAAFGHLVPHCSGTKEDVELILKHLDTTLAQSSYNKVDLGAIFSLRNLI</sequence>
<dbReference type="Gene3D" id="1.10.3200.20">
    <property type="entry name" value="DNA Polymerase alpha, zinc finger"/>
    <property type="match status" value="1"/>
</dbReference>
<dbReference type="InterPro" id="IPR006134">
    <property type="entry name" value="DNA-dir_DNA_pol_B_multi_dom"/>
</dbReference>
<dbReference type="GO" id="GO:0003688">
    <property type="term" value="F:DNA replication origin binding"/>
    <property type="evidence" value="ECO:0007669"/>
    <property type="project" value="TreeGrafter"/>
</dbReference>
<gene>
    <name evidence="11" type="ORF">EZS28_001482</name>
</gene>
<dbReference type="GO" id="GO:0000166">
    <property type="term" value="F:nucleotide binding"/>
    <property type="evidence" value="ECO:0007669"/>
    <property type="project" value="InterPro"/>
</dbReference>
<proteinExistence type="inferred from homology"/>
<keyword evidence="5" id="KW-0238">DNA-binding</keyword>
<dbReference type="GO" id="GO:0006273">
    <property type="term" value="P:lagging strand elongation"/>
    <property type="evidence" value="ECO:0007669"/>
    <property type="project" value="TreeGrafter"/>
</dbReference>
<evidence type="ECO:0000256" key="1">
    <source>
        <dbReference type="ARBA" id="ARBA00005755"/>
    </source>
</evidence>
<dbReference type="Gene3D" id="3.30.70.2820">
    <property type="match status" value="1"/>
</dbReference>
<name>A0A5J4X6W4_9EUKA</name>
<dbReference type="EMBL" id="SNRW01000154">
    <property type="protein sequence ID" value="KAA6402991.1"/>
    <property type="molecule type" value="Genomic_DNA"/>
</dbReference>
<dbReference type="GO" id="GO:0003887">
    <property type="term" value="F:DNA-directed DNA polymerase activity"/>
    <property type="evidence" value="ECO:0007669"/>
    <property type="project" value="UniProtKB-KW"/>
</dbReference>
<reference evidence="11 12" key="1">
    <citation type="submission" date="2019-03" db="EMBL/GenBank/DDBJ databases">
        <title>Single cell metagenomics reveals metabolic interactions within the superorganism composed of flagellate Streblomastix strix and complex community of Bacteroidetes bacteria on its surface.</title>
        <authorList>
            <person name="Treitli S.C."/>
            <person name="Kolisko M."/>
            <person name="Husnik F."/>
            <person name="Keeling P."/>
            <person name="Hampl V."/>
        </authorList>
    </citation>
    <scope>NUCLEOTIDE SEQUENCE [LARGE SCALE GENOMIC DNA]</scope>
    <source>
        <strain evidence="11">ST1C</strain>
    </source>
</reference>
<dbReference type="PANTHER" id="PTHR45861:SF1">
    <property type="entry name" value="DNA POLYMERASE ALPHA CATALYTIC SUBUNIT"/>
    <property type="match status" value="1"/>
</dbReference>
<dbReference type="Gene3D" id="1.10.132.60">
    <property type="entry name" value="DNA polymerase family B, C-terminal domain"/>
    <property type="match status" value="1"/>
</dbReference>
<organism evidence="11 12">
    <name type="scientific">Streblomastix strix</name>
    <dbReference type="NCBI Taxonomy" id="222440"/>
    <lineage>
        <taxon>Eukaryota</taxon>
        <taxon>Metamonada</taxon>
        <taxon>Preaxostyla</taxon>
        <taxon>Oxymonadida</taxon>
        <taxon>Streblomastigidae</taxon>
        <taxon>Streblomastix</taxon>
    </lineage>
</organism>
<feature type="region of interest" description="Disordered" evidence="7">
    <location>
        <begin position="997"/>
        <end position="1016"/>
    </location>
</feature>
<comment type="similarity">
    <text evidence="1 5">Belongs to the DNA polymerase type-B family.</text>
</comment>
<dbReference type="InterPro" id="IPR012337">
    <property type="entry name" value="RNaseH-like_sf"/>
</dbReference>
<dbReference type="GO" id="GO:0003682">
    <property type="term" value="F:chromatin binding"/>
    <property type="evidence" value="ECO:0007669"/>
    <property type="project" value="TreeGrafter"/>
</dbReference>
<dbReference type="Gene3D" id="3.30.420.10">
    <property type="entry name" value="Ribonuclease H-like superfamily/Ribonuclease H"/>
    <property type="match status" value="1"/>
</dbReference>
<evidence type="ECO:0000313" key="12">
    <source>
        <dbReference type="Proteomes" id="UP000324800"/>
    </source>
</evidence>
<dbReference type="Gene3D" id="3.90.1600.10">
    <property type="entry name" value="Palm domain of DNA polymerase"/>
    <property type="match status" value="2"/>
</dbReference>
<evidence type="ECO:0000256" key="4">
    <source>
        <dbReference type="ARBA" id="ARBA00022932"/>
    </source>
</evidence>
<comment type="catalytic activity">
    <reaction evidence="5">
        <text>DNA(n) + a 2'-deoxyribonucleoside 5'-triphosphate = DNA(n+1) + diphosphate</text>
        <dbReference type="Rhea" id="RHEA:22508"/>
        <dbReference type="Rhea" id="RHEA-COMP:17339"/>
        <dbReference type="Rhea" id="RHEA-COMP:17340"/>
        <dbReference type="ChEBI" id="CHEBI:33019"/>
        <dbReference type="ChEBI" id="CHEBI:61560"/>
        <dbReference type="ChEBI" id="CHEBI:173112"/>
        <dbReference type="EC" id="2.7.7.7"/>
    </reaction>
</comment>
<dbReference type="Proteomes" id="UP000324800">
    <property type="component" value="Unassembled WGS sequence"/>
</dbReference>
<dbReference type="Pfam" id="PF08996">
    <property type="entry name" value="zf-DNA_Pol"/>
    <property type="match status" value="1"/>
</dbReference>
<dbReference type="InterPro" id="IPR006133">
    <property type="entry name" value="DNA-dir_DNA_pol_B_exonuc"/>
</dbReference>
<keyword evidence="3 5" id="KW-0548">Nucleotidyltransferase</keyword>
<dbReference type="InterPro" id="IPR017964">
    <property type="entry name" value="DNA-dir_DNA_pol_B_CS"/>
</dbReference>
<dbReference type="InterPro" id="IPR006172">
    <property type="entry name" value="DNA-dir_DNA_pol_B"/>
</dbReference>
<accession>A0A5J4X6W4</accession>
<feature type="domain" description="Zinc finger DNA-directed DNA polymerase family B alpha" evidence="10">
    <location>
        <begin position="1575"/>
        <end position="1739"/>
    </location>
</feature>
<dbReference type="SUPFAM" id="SSF53098">
    <property type="entry name" value="Ribonuclease H-like"/>
    <property type="match status" value="1"/>
</dbReference>
<dbReference type="Pfam" id="PF00136">
    <property type="entry name" value="DNA_pol_B"/>
    <property type="match status" value="1"/>
</dbReference>
<feature type="domain" description="DNA-directed DNA polymerase family B exonuclease" evidence="9">
    <location>
        <begin position="404"/>
        <end position="735"/>
    </location>
</feature>
<dbReference type="InterPro" id="IPR043502">
    <property type="entry name" value="DNA/RNA_pol_sf"/>
</dbReference>
<dbReference type="InterPro" id="IPR023211">
    <property type="entry name" value="DNA_pol_palm_dom_sf"/>
</dbReference>
<keyword evidence="4 5" id="KW-0239">DNA-directed DNA polymerase</keyword>
<evidence type="ECO:0000256" key="7">
    <source>
        <dbReference type="SAM" id="MobiDB-lite"/>
    </source>
</evidence>
<dbReference type="InterPro" id="IPR015088">
    <property type="entry name" value="Znf_DNA-dir_DNA_pol_B_alpha"/>
</dbReference>
<protein>
    <recommendedName>
        <fullName evidence="5">DNA polymerase</fullName>
        <ecNumber evidence="5">2.7.7.7</ecNumber>
    </recommendedName>
</protein>
<keyword evidence="5" id="KW-0235">DNA replication</keyword>
<evidence type="ECO:0000256" key="6">
    <source>
        <dbReference type="SAM" id="Coils"/>
    </source>
</evidence>
<dbReference type="EC" id="2.7.7.7" evidence="5"/>
<evidence type="ECO:0000256" key="2">
    <source>
        <dbReference type="ARBA" id="ARBA00022679"/>
    </source>
</evidence>
<dbReference type="PANTHER" id="PTHR45861">
    <property type="entry name" value="DNA POLYMERASE ALPHA CATALYTIC SUBUNIT"/>
    <property type="match status" value="1"/>
</dbReference>
<dbReference type="InterPro" id="IPR038256">
    <property type="entry name" value="Pol_alpha_znc_sf"/>
</dbReference>
<evidence type="ECO:0000256" key="5">
    <source>
        <dbReference type="RuleBase" id="RU000442"/>
    </source>
</evidence>
<dbReference type="Gene3D" id="2.40.50.730">
    <property type="match status" value="1"/>
</dbReference>